<reference evidence="1 2" key="1">
    <citation type="journal article" date="2022" name="Allergy">
        <title>Genome assembly and annotation of Periplaneta americana reveal a comprehensive cockroach allergen profile.</title>
        <authorList>
            <person name="Wang L."/>
            <person name="Xiong Q."/>
            <person name="Saelim N."/>
            <person name="Wang L."/>
            <person name="Nong W."/>
            <person name="Wan A.T."/>
            <person name="Shi M."/>
            <person name="Liu X."/>
            <person name="Cao Q."/>
            <person name="Hui J.H.L."/>
            <person name="Sookrung N."/>
            <person name="Leung T.F."/>
            <person name="Tungtrongchitr A."/>
            <person name="Tsui S.K.W."/>
        </authorList>
    </citation>
    <scope>NUCLEOTIDE SEQUENCE [LARGE SCALE GENOMIC DNA]</scope>
    <source>
        <strain evidence="1">PWHHKU_190912</strain>
    </source>
</reference>
<protein>
    <submittedName>
        <fullName evidence="1">Uncharacterized protein</fullName>
    </submittedName>
</protein>
<keyword evidence="2" id="KW-1185">Reference proteome</keyword>
<evidence type="ECO:0000313" key="2">
    <source>
        <dbReference type="Proteomes" id="UP001148838"/>
    </source>
</evidence>
<accession>A0ABQ8SGP3</accession>
<dbReference type="EMBL" id="JAJSOF020000027">
    <property type="protein sequence ID" value="KAJ4433304.1"/>
    <property type="molecule type" value="Genomic_DNA"/>
</dbReference>
<name>A0ABQ8SGP3_PERAM</name>
<organism evidence="1 2">
    <name type="scientific">Periplaneta americana</name>
    <name type="common">American cockroach</name>
    <name type="synonym">Blatta americana</name>
    <dbReference type="NCBI Taxonomy" id="6978"/>
    <lineage>
        <taxon>Eukaryota</taxon>
        <taxon>Metazoa</taxon>
        <taxon>Ecdysozoa</taxon>
        <taxon>Arthropoda</taxon>
        <taxon>Hexapoda</taxon>
        <taxon>Insecta</taxon>
        <taxon>Pterygota</taxon>
        <taxon>Neoptera</taxon>
        <taxon>Polyneoptera</taxon>
        <taxon>Dictyoptera</taxon>
        <taxon>Blattodea</taxon>
        <taxon>Blattoidea</taxon>
        <taxon>Blattidae</taxon>
        <taxon>Blattinae</taxon>
        <taxon>Periplaneta</taxon>
    </lineage>
</organism>
<sequence>MEPVPLSIVMHLGSYDRYRKFGEEYNAQFSILELSPFSCNFIPLSPKYFPKHLILKHPYPMFLSQSESPSFTTIKNNRNAERNGLETVDSTVITHFRYRHLFKNQNIRYYEFGTRY</sequence>
<gene>
    <name evidence="1" type="ORF">ANN_15563</name>
</gene>
<dbReference type="Proteomes" id="UP001148838">
    <property type="component" value="Unassembled WGS sequence"/>
</dbReference>
<evidence type="ECO:0000313" key="1">
    <source>
        <dbReference type="EMBL" id="KAJ4433304.1"/>
    </source>
</evidence>
<proteinExistence type="predicted"/>
<comment type="caution">
    <text evidence="1">The sequence shown here is derived from an EMBL/GenBank/DDBJ whole genome shotgun (WGS) entry which is preliminary data.</text>
</comment>